<dbReference type="AlphaFoldDB" id="A0A0R1SPV9"/>
<evidence type="ECO:0000256" key="1">
    <source>
        <dbReference type="ARBA" id="ARBA00022517"/>
    </source>
</evidence>
<keyword evidence="7" id="KW-0689">Ribosomal protein</keyword>
<comment type="similarity">
    <text evidence="5">Belongs to the Prp family.</text>
</comment>
<keyword evidence="7" id="KW-0687">Ribonucleoprotein</keyword>
<evidence type="ECO:0000256" key="3">
    <source>
        <dbReference type="ARBA" id="ARBA00022801"/>
    </source>
</evidence>
<dbReference type="EMBL" id="AZFA01000001">
    <property type="protein sequence ID" value="KRL68371.1"/>
    <property type="molecule type" value="Genomic_DNA"/>
</dbReference>
<proteinExistence type="inferred from homology"/>
<evidence type="ECO:0000313" key="8">
    <source>
        <dbReference type="Proteomes" id="UP000051647"/>
    </source>
</evidence>
<dbReference type="InterPro" id="IPR007422">
    <property type="entry name" value="Peptidase_Prp"/>
</dbReference>
<dbReference type="CDD" id="cd16332">
    <property type="entry name" value="Prp-like"/>
    <property type="match status" value="1"/>
</dbReference>
<dbReference type="GO" id="GO:0042254">
    <property type="term" value="P:ribosome biogenesis"/>
    <property type="evidence" value="ECO:0007669"/>
    <property type="project" value="UniProtKB-KW"/>
</dbReference>
<dbReference type="RefSeq" id="WP_010623683.1">
    <property type="nucleotide sequence ID" value="NZ_AZFA01000001.1"/>
</dbReference>
<dbReference type="OrthoDB" id="48998at2"/>
<protein>
    <recommendedName>
        <fullName evidence="6">Ribosomal processing cysteine protease Prp</fullName>
    </recommendedName>
</protein>
<dbReference type="GO" id="GO:0006508">
    <property type="term" value="P:proteolysis"/>
    <property type="evidence" value="ECO:0007669"/>
    <property type="project" value="UniProtKB-KW"/>
</dbReference>
<dbReference type="Pfam" id="PF04327">
    <property type="entry name" value="Peptidase_Prp"/>
    <property type="match status" value="1"/>
</dbReference>
<evidence type="ECO:0000256" key="4">
    <source>
        <dbReference type="ARBA" id="ARBA00022807"/>
    </source>
</evidence>
<gene>
    <name evidence="7" type="ORF">FC27_GL000067</name>
</gene>
<dbReference type="Proteomes" id="UP000051647">
    <property type="component" value="Unassembled WGS sequence"/>
</dbReference>
<dbReference type="SUPFAM" id="SSF118010">
    <property type="entry name" value="TM1457-like"/>
    <property type="match status" value="1"/>
</dbReference>
<dbReference type="STRING" id="1423815.FC27_GL000067"/>
<organism evidence="7 8">
    <name type="scientific">Companilactobacillus versmoldensis DSM 14857 = KCTC 3814</name>
    <dbReference type="NCBI Taxonomy" id="1423815"/>
    <lineage>
        <taxon>Bacteria</taxon>
        <taxon>Bacillati</taxon>
        <taxon>Bacillota</taxon>
        <taxon>Bacilli</taxon>
        <taxon>Lactobacillales</taxon>
        <taxon>Lactobacillaceae</taxon>
        <taxon>Companilactobacillus</taxon>
    </lineage>
</organism>
<keyword evidence="4" id="KW-0788">Thiol protease</keyword>
<dbReference type="eggNOG" id="COG2868">
    <property type="taxonomic scope" value="Bacteria"/>
</dbReference>
<dbReference type="Gene3D" id="3.30.70.1490">
    <property type="entry name" value="Cysteine protease Prp"/>
    <property type="match status" value="1"/>
</dbReference>
<dbReference type="PATRIC" id="fig|1423815.3.peg.68"/>
<evidence type="ECO:0000313" key="7">
    <source>
        <dbReference type="EMBL" id="KRL68371.1"/>
    </source>
</evidence>
<evidence type="ECO:0000256" key="5">
    <source>
        <dbReference type="ARBA" id="ARBA00044503"/>
    </source>
</evidence>
<dbReference type="GO" id="GO:0005840">
    <property type="term" value="C:ribosome"/>
    <property type="evidence" value="ECO:0007669"/>
    <property type="project" value="UniProtKB-KW"/>
</dbReference>
<keyword evidence="2" id="KW-0645">Protease</keyword>
<dbReference type="GO" id="GO:0008234">
    <property type="term" value="F:cysteine-type peptidase activity"/>
    <property type="evidence" value="ECO:0007669"/>
    <property type="project" value="UniProtKB-KW"/>
</dbReference>
<evidence type="ECO:0000256" key="6">
    <source>
        <dbReference type="ARBA" id="ARBA00044538"/>
    </source>
</evidence>
<evidence type="ECO:0000256" key="2">
    <source>
        <dbReference type="ARBA" id="ARBA00022670"/>
    </source>
</evidence>
<comment type="caution">
    <text evidence="7">The sequence shown here is derived from an EMBL/GenBank/DDBJ whole genome shotgun (WGS) entry which is preliminary data.</text>
</comment>
<accession>A0A0R1SPV9</accession>
<dbReference type="PANTHER" id="PTHR39178:SF1">
    <property type="entry name" value="RIBOSOMAL-PROCESSING CYSTEINE PROTEASE PRP"/>
    <property type="match status" value="1"/>
</dbReference>
<keyword evidence="1" id="KW-0690">Ribosome biogenesis</keyword>
<dbReference type="PANTHER" id="PTHR39178">
    <property type="entry name" value="HYPOTHETICAL RIBOSOME-ASSOCIATED PROTEIN"/>
    <property type="match status" value="1"/>
</dbReference>
<dbReference type="InterPro" id="IPR036764">
    <property type="entry name" value="Peptidase_Prp_sf"/>
</dbReference>
<reference evidence="7 8" key="1">
    <citation type="journal article" date="2015" name="Genome Announc.">
        <title>Expanding the biotechnology potential of lactobacilli through comparative genomics of 213 strains and associated genera.</title>
        <authorList>
            <person name="Sun Z."/>
            <person name="Harris H.M."/>
            <person name="McCann A."/>
            <person name="Guo C."/>
            <person name="Argimon S."/>
            <person name="Zhang W."/>
            <person name="Yang X."/>
            <person name="Jeffery I.B."/>
            <person name="Cooney J.C."/>
            <person name="Kagawa T.F."/>
            <person name="Liu W."/>
            <person name="Song Y."/>
            <person name="Salvetti E."/>
            <person name="Wrobel A."/>
            <person name="Rasinkangas P."/>
            <person name="Parkhill J."/>
            <person name="Rea M.C."/>
            <person name="O'Sullivan O."/>
            <person name="Ritari J."/>
            <person name="Douillard F.P."/>
            <person name="Paul Ross R."/>
            <person name="Yang R."/>
            <person name="Briner A.E."/>
            <person name="Felis G.E."/>
            <person name="de Vos W.M."/>
            <person name="Barrangou R."/>
            <person name="Klaenhammer T.R."/>
            <person name="Caufield P.W."/>
            <person name="Cui Y."/>
            <person name="Zhang H."/>
            <person name="O'Toole P.W."/>
        </authorList>
    </citation>
    <scope>NUCLEOTIDE SEQUENCE [LARGE SCALE GENOMIC DNA]</scope>
    <source>
        <strain evidence="7 8">DSM 14857</strain>
    </source>
</reference>
<sequence length="114" mass="12495">MIKASFHRNDDKKIDSLMILGHADSGPYGQDIVCAAVSAVTIGTINNLEKLTKIQPQIVLDEVNGGHLGCRITDAVSHDSALLLENLYETLLDIADSYPDNIKVMLQKNTIEFN</sequence>
<keyword evidence="8" id="KW-1185">Reference proteome</keyword>
<name>A0A0R1SPV9_9LACO</name>
<keyword evidence="3" id="KW-0378">Hydrolase</keyword>